<evidence type="ECO:0000256" key="6">
    <source>
        <dbReference type="ARBA" id="ARBA00022723"/>
    </source>
</evidence>
<organism evidence="14 15">
    <name type="scientific">Deinococcus wulumuqiensis</name>
    <dbReference type="NCBI Taxonomy" id="980427"/>
    <lineage>
        <taxon>Bacteria</taxon>
        <taxon>Thermotogati</taxon>
        <taxon>Deinococcota</taxon>
        <taxon>Deinococci</taxon>
        <taxon>Deinococcales</taxon>
        <taxon>Deinococcaceae</taxon>
        <taxon>Deinococcus</taxon>
    </lineage>
</organism>
<dbReference type="PANTHER" id="PTHR33693:SF1">
    <property type="entry name" value="TYPE-4 URACIL-DNA GLYCOSYLASE"/>
    <property type="match status" value="1"/>
</dbReference>
<dbReference type="Proteomes" id="UP000253744">
    <property type="component" value="Chromosome"/>
</dbReference>
<dbReference type="STRING" id="1288484.GCA_000348665_00464"/>
<evidence type="ECO:0000256" key="11">
    <source>
        <dbReference type="ARBA" id="ARBA00023204"/>
    </source>
</evidence>
<feature type="domain" description="Uracil-DNA glycosylase-like" evidence="13">
    <location>
        <begin position="42"/>
        <end position="200"/>
    </location>
</feature>
<keyword evidence="10" id="KW-0411">Iron-sulfur</keyword>
<protein>
    <recommendedName>
        <fullName evidence="4">Type-4 uracil-DNA glycosylase</fullName>
        <ecNumber evidence="3">3.2.2.27</ecNumber>
    </recommendedName>
</protein>
<name>A0A345IEV2_9DEIO</name>
<dbReference type="SMART" id="SM00987">
    <property type="entry name" value="UreE_C"/>
    <property type="match status" value="1"/>
</dbReference>
<evidence type="ECO:0000313" key="14">
    <source>
        <dbReference type="EMBL" id="AXG98224.1"/>
    </source>
</evidence>
<dbReference type="NCBIfam" id="TIGR00758">
    <property type="entry name" value="UDG_fam4"/>
    <property type="match status" value="1"/>
</dbReference>
<dbReference type="InterPro" id="IPR005122">
    <property type="entry name" value="Uracil-DNA_glycosylase-like"/>
</dbReference>
<dbReference type="EMBL" id="CP031158">
    <property type="protein sequence ID" value="AXG98224.1"/>
    <property type="molecule type" value="Genomic_DNA"/>
</dbReference>
<dbReference type="CDD" id="cd10030">
    <property type="entry name" value="UDG-F4_TTUDGA_SPO1dp_like"/>
    <property type="match status" value="1"/>
</dbReference>
<feature type="region of interest" description="Disordered" evidence="12">
    <location>
        <begin position="210"/>
        <end position="230"/>
    </location>
</feature>
<proteinExistence type="inferred from homology"/>
<dbReference type="InterPro" id="IPR036895">
    <property type="entry name" value="Uracil-DNA_glycosylase-like_sf"/>
</dbReference>
<evidence type="ECO:0000256" key="2">
    <source>
        <dbReference type="ARBA" id="ARBA00006521"/>
    </source>
</evidence>
<dbReference type="Gene3D" id="3.40.470.10">
    <property type="entry name" value="Uracil-DNA glycosylase-like domain"/>
    <property type="match status" value="1"/>
</dbReference>
<evidence type="ECO:0000259" key="13">
    <source>
        <dbReference type="SMART" id="SM00986"/>
    </source>
</evidence>
<dbReference type="RefSeq" id="WP_114671278.1">
    <property type="nucleotide sequence ID" value="NZ_CP031158.1"/>
</dbReference>
<evidence type="ECO:0000256" key="1">
    <source>
        <dbReference type="ARBA" id="ARBA00001400"/>
    </source>
</evidence>
<keyword evidence="7" id="KW-0227">DNA damage</keyword>
<dbReference type="SMART" id="SM00986">
    <property type="entry name" value="UDG"/>
    <property type="match status" value="1"/>
</dbReference>
<evidence type="ECO:0000256" key="12">
    <source>
        <dbReference type="SAM" id="MobiDB-lite"/>
    </source>
</evidence>
<dbReference type="AlphaFoldDB" id="A0A345IEV2"/>
<dbReference type="PANTHER" id="PTHR33693">
    <property type="entry name" value="TYPE-5 URACIL-DNA GLYCOSYLASE"/>
    <property type="match status" value="1"/>
</dbReference>
<accession>A0A345IEV2</accession>
<dbReference type="InterPro" id="IPR051536">
    <property type="entry name" value="UDG_Type-4/5"/>
</dbReference>
<evidence type="ECO:0000256" key="8">
    <source>
        <dbReference type="ARBA" id="ARBA00022801"/>
    </source>
</evidence>
<dbReference type="GO" id="GO:0006281">
    <property type="term" value="P:DNA repair"/>
    <property type="evidence" value="ECO:0007669"/>
    <property type="project" value="UniProtKB-KW"/>
</dbReference>
<gene>
    <name evidence="14" type="ORF">DVJ83_02575</name>
</gene>
<keyword evidence="6" id="KW-0479">Metal-binding</keyword>
<sequence length="230" mass="24728">MTGSSSLPQADWPGSAALRALEERNRDCAACPLRVSASRVVVSEGDPRAPLLIVGEGPGAEEDRDGRPFVGQAGQLLDRILAAAGIAREEAYLTNVTKCRAPHNRPPLPLETAICTALWLEPQLALLRPRVVLALGNTAAQFLLGTSQGITQLRGQWFSYRHPAWPDPALLMPLLHPAYLLRHPARTPGGPKSLTWRDIREVAAVLRGEKEAGPVQGRPQTAPGGLFADL</sequence>
<evidence type="ECO:0000256" key="9">
    <source>
        <dbReference type="ARBA" id="ARBA00023004"/>
    </source>
</evidence>
<comment type="catalytic activity">
    <reaction evidence="1">
        <text>Hydrolyzes single-stranded DNA or mismatched double-stranded DNA and polynucleotides, releasing free uracil.</text>
        <dbReference type="EC" id="3.2.2.27"/>
    </reaction>
</comment>
<evidence type="ECO:0000256" key="10">
    <source>
        <dbReference type="ARBA" id="ARBA00023014"/>
    </source>
</evidence>
<comment type="similarity">
    <text evidence="2">Belongs to the uracil-DNA glycosylase (UDG) superfamily. Type 4 (UDGa) family.</text>
</comment>
<evidence type="ECO:0000313" key="15">
    <source>
        <dbReference type="Proteomes" id="UP000253744"/>
    </source>
</evidence>
<evidence type="ECO:0000256" key="3">
    <source>
        <dbReference type="ARBA" id="ARBA00012030"/>
    </source>
</evidence>
<evidence type="ECO:0000256" key="4">
    <source>
        <dbReference type="ARBA" id="ARBA00019403"/>
    </source>
</evidence>
<dbReference type="Pfam" id="PF03167">
    <property type="entry name" value="UDG"/>
    <property type="match status" value="1"/>
</dbReference>
<dbReference type="EC" id="3.2.2.27" evidence="3"/>
<keyword evidence="11" id="KW-0234">DNA repair</keyword>
<evidence type="ECO:0000256" key="7">
    <source>
        <dbReference type="ARBA" id="ARBA00022763"/>
    </source>
</evidence>
<keyword evidence="8" id="KW-0378">Hydrolase</keyword>
<dbReference type="GO" id="GO:0046872">
    <property type="term" value="F:metal ion binding"/>
    <property type="evidence" value="ECO:0007669"/>
    <property type="project" value="UniProtKB-KW"/>
</dbReference>
<dbReference type="InterPro" id="IPR005273">
    <property type="entry name" value="Ura-DNA_glyco_family4"/>
</dbReference>
<dbReference type="GO" id="GO:0051539">
    <property type="term" value="F:4 iron, 4 sulfur cluster binding"/>
    <property type="evidence" value="ECO:0007669"/>
    <property type="project" value="UniProtKB-KW"/>
</dbReference>
<reference evidence="14 15" key="1">
    <citation type="submission" date="2018-07" db="EMBL/GenBank/DDBJ databases">
        <title>Complete Genome and Methylome Analysis of Deinococcus wulumuqiensis NEB 479.</title>
        <authorList>
            <person name="Fomenkov A."/>
            <person name="Luyten Y."/>
            <person name="Vincze T."/>
            <person name="Anton B.P."/>
            <person name="Clark T."/>
            <person name="Roberts R.J."/>
            <person name="Morgan R.D."/>
        </authorList>
    </citation>
    <scope>NUCLEOTIDE SEQUENCE [LARGE SCALE GENOMIC DNA]</scope>
    <source>
        <strain evidence="14 15">NEB 479</strain>
    </source>
</reference>
<dbReference type="GO" id="GO:0004844">
    <property type="term" value="F:uracil DNA N-glycosylase activity"/>
    <property type="evidence" value="ECO:0007669"/>
    <property type="project" value="UniProtKB-EC"/>
</dbReference>
<keyword evidence="5" id="KW-0004">4Fe-4S</keyword>
<evidence type="ECO:0000256" key="5">
    <source>
        <dbReference type="ARBA" id="ARBA00022485"/>
    </source>
</evidence>
<keyword evidence="9" id="KW-0408">Iron</keyword>
<dbReference type="SUPFAM" id="SSF52141">
    <property type="entry name" value="Uracil-DNA glycosylase-like"/>
    <property type="match status" value="1"/>
</dbReference>
<dbReference type="KEGG" id="dwu:DVJ83_02575"/>